<protein>
    <submittedName>
        <fullName evidence="5">Helix-turn-helix domain-containing protein</fullName>
    </submittedName>
</protein>
<evidence type="ECO:0000259" key="4">
    <source>
        <dbReference type="PROSITE" id="PS01124"/>
    </source>
</evidence>
<keyword evidence="3" id="KW-0804">Transcription</keyword>
<comment type="caution">
    <text evidence="5">The sequence shown here is derived from an EMBL/GenBank/DDBJ whole genome shotgun (WGS) entry which is preliminary data.</text>
</comment>
<dbReference type="Proteomes" id="UP001597541">
    <property type="component" value="Unassembled WGS sequence"/>
</dbReference>
<evidence type="ECO:0000256" key="1">
    <source>
        <dbReference type="ARBA" id="ARBA00023015"/>
    </source>
</evidence>
<evidence type="ECO:0000313" key="6">
    <source>
        <dbReference type="Proteomes" id="UP001597541"/>
    </source>
</evidence>
<dbReference type="InterPro" id="IPR018060">
    <property type="entry name" value="HTH_AraC"/>
</dbReference>
<dbReference type="Gene3D" id="1.10.10.60">
    <property type="entry name" value="Homeodomain-like"/>
    <property type="match status" value="1"/>
</dbReference>
<keyword evidence="1" id="KW-0805">Transcription regulation</keyword>
<dbReference type="Pfam" id="PF12833">
    <property type="entry name" value="HTH_18"/>
    <property type="match status" value="1"/>
</dbReference>
<organism evidence="5 6">
    <name type="scientific">Paenibacillus gansuensis</name>
    <dbReference type="NCBI Taxonomy" id="306542"/>
    <lineage>
        <taxon>Bacteria</taxon>
        <taxon>Bacillati</taxon>
        <taxon>Bacillota</taxon>
        <taxon>Bacilli</taxon>
        <taxon>Bacillales</taxon>
        <taxon>Paenibacillaceae</taxon>
        <taxon>Paenibacillus</taxon>
    </lineage>
</organism>
<keyword evidence="6" id="KW-1185">Reference proteome</keyword>
<name>A0ABW5P6D8_9BACL</name>
<dbReference type="Gene3D" id="2.60.120.10">
    <property type="entry name" value="Jelly Rolls"/>
    <property type="match status" value="1"/>
</dbReference>
<dbReference type="SUPFAM" id="SSF46689">
    <property type="entry name" value="Homeodomain-like"/>
    <property type="match status" value="2"/>
</dbReference>
<dbReference type="SUPFAM" id="SSF51182">
    <property type="entry name" value="RmlC-like cupins"/>
    <property type="match status" value="1"/>
</dbReference>
<dbReference type="Pfam" id="PF02311">
    <property type="entry name" value="AraC_binding"/>
    <property type="match status" value="1"/>
</dbReference>
<reference evidence="6" key="1">
    <citation type="journal article" date="2019" name="Int. J. Syst. Evol. Microbiol.">
        <title>The Global Catalogue of Microorganisms (GCM) 10K type strain sequencing project: providing services to taxonomists for standard genome sequencing and annotation.</title>
        <authorList>
            <consortium name="The Broad Institute Genomics Platform"/>
            <consortium name="The Broad Institute Genome Sequencing Center for Infectious Disease"/>
            <person name="Wu L."/>
            <person name="Ma J."/>
        </authorList>
    </citation>
    <scope>NUCLEOTIDE SEQUENCE [LARGE SCALE GENOMIC DNA]</scope>
    <source>
        <strain evidence="6">KCTC 3950</strain>
    </source>
</reference>
<accession>A0ABW5P6D8</accession>
<dbReference type="RefSeq" id="WP_377598992.1">
    <property type="nucleotide sequence ID" value="NZ_JBHUME010000002.1"/>
</dbReference>
<dbReference type="PANTHER" id="PTHR43280">
    <property type="entry name" value="ARAC-FAMILY TRANSCRIPTIONAL REGULATOR"/>
    <property type="match status" value="1"/>
</dbReference>
<feature type="domain" description="HTH araC/xylS-type" evidence="4">
    <location>
        <begin position="223"/>
        <end position="321"/>
    </location>
</feature>
<dbReference type="InterPro" id="IPR014710">
    <property type="entry name" value="RmlC-like_jellyroll"/>
</dbReference>
<dbReference type="InterPro" id="IPR018062">
    <property type="entry name" value="HTH_AraC-typ_CS"/>
</dbReference>
<dbReference type="InterPro" id="IPR009057">
    <property type="entry name" value="Homeodomain-like_sf"/>
</dbReference>
<gene>
    <name evidence="5" type="ORF">ACFSUF_00330</name>
</gene>
<dbReference type="PROSITE" id="PS01124">
    <property type="entry name" value="HTH_ARAC_FAMILY_2"/>
    <property type="match status" value="1"/>
</dbReference>
<keyword evidence="2" id="KW-0238">DNA-binding</keyword>
<evidence type="ECO:0000256" key="2">
    <source>
        <dbReference type="ARBA" id="ARBA00023125"/>
    </source>
</evidence>
<dbReference type="InterPro" id="IPR011051">
    <property type="entry name" value="RmlC_Cupin_sf"/>
</dbReference>
<dbReference type="CDD" id="cd02208">
    <property type="entry name" value="cupin_RmlC-like"/>
    <property type="match status" value="1"/>
</dbReference>
<dbReference type="EMBL" id="JBHUME010000002">
    <property type="protein sequence ID" value="MFD2610862.1"/>
    <property type="molecule type" value="Genomic_DNA"/>
</dbReference>
<evidence type="ECO:0000313" key="5">
    <source>
        <dbReference type="EMBL" id="MFD2610862.1"/>
    </source>
</evidence>
<dbReference type="PANTHER" id="PTHR43280:SF2">
    <property type="entry name" value="HTH-TYPE TRANSCRIPTIONAL REGULATOR EXSA"/>
    <property type="match status" value="1"/>
</dbReference>
<dbReference type="PROSITE" id="PS00041">
    <property type="entry name" value="HTH_ARAC_FAMILY_1"/>
    <property type="match status" value="1"/>
</dbReference>
<proteinExistence type="predicted"/>
<dbReference type="SMART" id="SM00342">
    <property type="entry name" value="HTH_ARAC"/>
    <property type="match status" value="1"/>
</dbReference>
<sequence length="333" mass="38397">MSGTRTADNAERERQQPAFIFARMETKWDALDRLDLQFRWGNYGIRVLRCHLTNFPPGSVVSFHQHSEYEFHFIPKGKGKLHLEAGEYDLHEGMFYVTGPGVLHQQWSDEQEPMYELCLHCEIVPIGEEQRASGDWGHTIEVQEAEESMQVLNSLSAVPLVDRFHAMDCFLDAYRVWEDQRIGFYTSLKQSFIQILLRSARACSPIEAGSAIPERDMSEHRYKRAKQYIEDNAARPLTLEEVAADVGISARQLQRIFRNEGQTTFRGWLEQVRLTRICSDLLNGERPVEEIALDNGYANPNYLFPVFKQKYGMTPAAYRRTYSAGGHVPKERS</sequence>
<dbReference type="InterPro" id="IPR003313">
    <property type="entry name" value="AraC-bd"/>
</dbReference>
<evidence type="ECO:0000256" key="3">
    <source>
        <dbReference type="ARBA" id="ARBA00023163"/>
    </source>
</evidence>